<dbReference type="Proteomes" id="UP000271098">
    <property type="component" value="Unassembled WGS sequence"/>
</dbReference>
<protein>
    <submittedName>
        <fullName evidence="1 3">Uncharacterized protein</fullName>
    </submittedName>
</protein>
<organism evidence="3">
    <name type="scientific">Gongylonema pulchrum</name>
    <dbReference type="NCBI Taxonomy" id="637853"/>
    <lineage>
        <taxon>Eukaryota</taxon>
        <taxon>Metazoa</taxon>
        <taxon>Ecdysozoa</taxon>
        <taxon>Nematoda</taxon>
        <taxon>Chromadorea</taxon>
        <taxon>Rhabditida</taxon>
        <taxon>Spirurina</taxon>
        <taxon>Spiruromorpha</taxon>
        <taxon>Spiruroidea</taxon>
        <taxon>Gongylonematidae</taxon>
        <taxon>Gongylonema</taxon>
    </lineage>
</organism>
<evidence type="ECO:0000313" key="1">
    <source>
        <dbReference type="EMBL" id="VDN41036.1"/>
    </source>
</evidence>
<accession>A0A183EQ94</accession>
<reference evidence="3" key="1">
    <citation type="submission" date="2016-06" db="UniProtKB">
        <authorList>
            <consortium name="WormBaseParasite"/>
        </authorList>
    </citation>
    <scope>IDENTIFICATION</scope>
</reference>
<dbReference type="EMBL" id="UYRT01096915">
    <property type="protein sequence ID" value="VDN41036.1"/>
    <property type="molecule type" value="Genomic_DNA"/>
</dbReference>
<proteinExistence type="predicted"/>
<name>A0A183EQ94_9BILA</name>
<dbReference type="AlphaFoldDB" id="A0A183EQ94"/>
<dbReference type="WBParaSite" id="GPUH_0002316401-mRNA-1">
    <property type="protein sequence ID" value="GPUH_0002316401-mRNA-1"/>
    <property type="gene ID" value="GPUH_0002316401"/>
</dbReference>
<keyword evidence="2" id="KW-1185">Reference proteome</keyword>
<evidence type="ECO:0000313" key="2">
    <source>
        <dbReference type="Proteomes" id="UP000271098"/>
    </source>
</evidence>
<evidence type="ECO:0000313" key="3">
    <source>
        <dbReference type="WBParaSite" id="GPUH_0002316401-mRNA-1"/>
    </source>
</evidence>
<gene>
    <name evidence="1" type="ORF">GPUH_LOCUS23134</name>
</gene>
<reference evidence="1 2" key="2">
    <citation type="submission" date="2018-11" db="EMBL/GenBank/DDBJ databases">
        <authorList>
            <consortium name="Pathogen Informatics"/>
        </authorList>
    </citation>
    <scope>NUCLEOTIDE SEQUENCE [LARGE SCALE GENOMIC DNA]</scope>
</reference>
<sequence length="81" mass="9400">MFAKSEAVSPFRYNDRFPQIRRETVSSSEAPLSLNENNAPKCACGYVYEETTGWNRRVRSRVKREMGILIISRIMLPKFQA</sequence>